<dbReference type="EMBL" id="JBHRTP010000008">
    <property type="protein sequence ID" value="MFC3107257.1"/>
    <property type="molecule type" value="Genomic_DNA"/>
</dbReference>
<keyword evidence="2" id="KW-0488">Methylation</keyword>
<dbReference type="PROSITE" id="PS00409">
    <property type="entry name" value="PROKAR_NTER_METHYL"/>
    <property type="match status" value="1"/>
</dbReference>
<protein>
    <submittedName>
        <fullName evidence="4">Prepilin-type N-terminal cleavage/methylation domain-containing protein</fullName>
    </submittedName>
</protein>
<dbReference type="Proteomes" id="UP001595530">
    <property type="component" value="Unassembled WGS sequence"/>
</dbReference>
<dbReference type="InterPro" id="IPR045584">
    <property type="entry name" value="Pilin-like"/>
</dbReference>
<feature type="transmembrane region" description="Helical" evidence="3">
    <location>
        <begin position="12"/>
        <end position="34"/>
    </location>
</feature>
<accession>A0ABV7EWU9</accession>
<evidence type="ECO:0000256" key="2">
    <source>
        <dbReference type="ARBA" id="ARBA00022481"/>
    </source>
</evidence>
<dbReference type="PANTHER" id="PTHR30093:SF34">
    <property type="entry name" value="PREPILIN PEPTIDASE-DEPENDENT PROTEIN D"/>
    <property type="match status" value="1"/>
</dbReference>
<proteinExistence type="inferred from homology"/>
<gene>
    <name evidence="4" type="ORF">ACFOFO_04640</name>
</gene>
<dbReference type="SUPFAM" id="SSF54523">
    <property type="entry name" value="Pili subunits"/>
    <property type="match status" value="1"/>
</dbReference>
<comment type="similarity">
    <text evidence="1">Belongs to the N-Me-Phe pilin family.</text>
</comment>
<evidence type="ECO:0000256" key="3">
    <source>
        <dbReference type="SAM" id="Phobius"/>
    </source>
</evidence>
<keyword evidence="3" id="KW-0472">Membrane</keyword>
<keyword evidence="5" id="KW-1185">Reference proteome</keyword>
<dbReference type="RefSeq" id="WP_390326729.1">
    <property type="nucleotide sequence ID" value="NZ_JBHRTP010000008.1"/>
</dbReference>
<dbReference type="NCBIfam" id="TIGR02532">
    <property type="entry name" value="IV_pilin_GFxxxE"/>
    <property type="match status" value="1"/>
</dbReference>
<keyword evidence="3" id="KW-1133">Transmembrane helix</keyword>
<dbReference type="PANTHER" id="PTHR30093">
    <property type="entry name" value="GENERAL SECRETION PATHWAY PROTEIN G"/>
    <property type="match status" value="1"/>
</dbReference>
<dbReference type="InterPro" id="IPR012902">
    <property type="entry name" value="N_methyl_site"/>
</dbReference>
<dbReference type="Pfam" id="PF07963">
    <property type="entry name" value="N_methyl"/>
    <property type="match status" value="1"/>
</dbReference>
<sequence>MKSMQLKKRATRGFTLIELMIVVAIIGILAAIALPQYSSYTSRSRAAGAATELDSLKEAISECFQTNGNFTGCTTMGTGTIPNVVVSKFVTVLPTIDAVTGVIATTTTGATLSDGTPLSYILTPSNTASQANMIWNASGTICNLSRGLKPGQGGCP</sequence>
<evidence type="ECO:0000256" key="1">
    <source>
        <dbReference type="ARBA" id="ARBA00005233"/>
    </source>
</evidence>
<dbReference type="Gene3D" id="3.30.700.10">
    <property type="entry name" value="Glycoprotein, Type 4 Pilin"/>
    <property type="match status" value="1"/>
</dbReference>
<reference evidence="5" key="1">
    <citation type="journal article" date="2019" name="Int. J. Syst. Evol. Microbiol.">
        <title>The Global Catalogue of Microorganisms (GCM) 10K type strain sequencing project: providing services to taxonomists for standard genome sequencing and annotation.</title>
        <authorList>
            <consortium name="The Broad Institute Genomics Platform"/>
            <consortium name="The Broad Institute Genome Sequencing Center for Infectious Disease"/>
            <person name="Wu L."/>
            <person name="Ma J."/>
        </authorList>
    </citation>
    <scope>NUCLEOTIDE SEQUENCE [LARGE SCALE GENOMIC DNA]</scope>
    <source>
        <strain evidence="5">KCTC 42986</strain>
    </source>
</reference>
<evidence type="ECO:0000313" key="5">
    <source>
        <dbReference type="Proteomes" id="UP001595530"/>
    </source>
</evidence>
<keyword evidence="3" id="KW-0812">Transmembrane</keyword>
<evidence type="ECO:0000313" key="4">
    <source>
        <dbReference type="EMBL" id="MFC3107257.1"/>
    </source>
</evidence>
<name>A0ABV7EWU9_9BURK</name>
<comment type="caution">
    <text evidence="4">The sequence shown here is derived from an EMBL/GenBank/DDBJ whole genome shotgun (WGS) entry which is preliminary data.</text>
</comment>
<organism evidence="4 5">
    <name type="scientific">Undibacterium arcticum</name>
    <dbReference type="NCBI Taxonomy" id="1762892"/>
    <lineage>
        <taxon>Bacteria</taxon>
        <taxon>Pseudomonadati</taxon>
        <taxon>Pseudomonadota</taxon>
        <taxon>Betaproteobacteria</taxon>
        <taxon>Burkholderiales</taxon>
        <taxon>Oxalobacteraceae</taxon>
        <taxon>Undibacterium</taxon>
    </lineage>
</organism>